<dbReference type="AlphaFoldDB" id="A0A2R5G2P7"/>
<reference evidence="1 2" key="1">
    <citation type="submission" date="2017-12" db="EMBL/GenBank/DDBJ databases">
        <title>Sequencing, de novo assembly and annotation of complete genome of a new Thraustochytrid species, strain FCC1311.</title>
        <authorList>
            <person name="Sedici K."/>
            <person name="Godart F."/>
            <person name="Aiese Cigliano R."/>
            <person name="Sanseverino W."/>
            <person name="Barakat M."/>
            <person name="Ortet P."/>
            <person name="Marechal E."/>
            <person name="Cagnac O."/>
            <person name="Amato A."/>
        </authorList>
    </citation>
    <scope>NUCLEOTIDE SEQUENCE [LARGE SCALE GENOMIC DNA]</scope>
</reference>
<evidence type="ECO:0000313" key="2">
    <source>
        <dbReference type="Proteomes" id="UP000241890"/>
    </source>
</evidence>
<dbReference type="Proteomes" id="UP000241890">
    <property type="component" value="Unassembled WGS sequence"/>
</dbReference>
<dbReference type="InParanoid" id="A0A2R5G2P7"/>
<gene>
    <name evidence="1" type="ORF">FCC1311_014892</name>
</gene>
<proteinExistence type="predicted"/>
<dbReference type="EMBL" id="BEYU01000012">
    <property type="protein sequence ID" value="GBG25272.1"/>
    <property type="molecule type" value="Genomic_DNA"/>
</dbReference>
<comment type="caution">
    <text evidence="1">The sequence shown here is derived from an EMBL/GenBank/DDBJ whole genome shotgun (WGS) entry which is preliminary data.</text>
</comment>
<name>A0A2R5G2P7_9STRA</name>
<accession>A0A2R5G2P7</accession>
<evidence type="ECO:0000313" key="1">
    <source>
        <dbReference type="EMBL" id="GBG25272.1"/>
    </source>
</evidence>
<keyword evidence="2" id="KW-1185">Reference proteome</keyword>
<sequence length="81" mass="9076">MTYIAVLFSFVFGFLAYGLHRRRVELGKLEMGSRGLRDLNYVQKEDSAIFVRGTGLHAESRTLDVKGQNGFLSFAGSDKDD</sequence>
<organism evidence="1 2">
    <name type="scientific">Hondaea fermentalgiana</name>
    <dbReference type="NCBI Taxonomy" id="2315210"/>
    <lineage>
        <taxon>Eukaryota</taxon>
        <taxon>Sar</taxon>
        <taxon>Stramenopiles</taxon>
        <taxon>Bigyra</taxon>
        <taxon>Labyrinthulomycetes</taxon>
        <taxon>Thraustochytrida</taxon>
        <taxon>Thraustochytriidae</taxon>
        <taxon>Hondaea</taxon>
    </lineage>
</organism>
<protein>
    <submittedName>
        <fullName evidence="1">Uncharacterized protein</fullName>
    </submittedName>
</protein>